<name>A0A3D8Y647_9BACT</name>
<evidence type="ECO:0000313" key="7">
    <source>
        <dbReference type="EMBL" id="REA58193.1"/>
    </source>
</evidence>
<dbReference type="InterPro" id="IPR009908">
    <property type="entry name" value="Methylamine_util_MauE"/>
</dbReference>
<feature type="transmembrane region" description="Helical" evidence="5">
    <location>
        <begin position="47"/>
        <end position="65"/>
    </location>
</feature>
<reference evidence="7 8" key="1">
    <citation type="submission" date="2018-07" db="EMBL/GenBank/DDBJ databases">
        <title>Dyadobacter roseus sp. nov., isolated from rose rhizosphere soil.</title>
        <authorList>
            <person name="Chen L."/>
        </authorList>
    </citation>
    <scope>NUCLEOTIDE SEQUENCE [LARGE SCALE GENOMIC DNA]</scope>
    <source>
        <strain evidence="7 8">RS19</strain>
    </source>
</reference>
<comment type="subcellular location">
    <subcellularLocation>
        <location evidence="1">Membrane</location>
        <topology evidence="1">Multi-pass membrane protein</topology>
    </subcellularLocation>
</comment>
<sequence length="138" mass="15571">MKKQLLRLARAALILLLFYTAVAKLSNLNRFESELGNQVLPSWSIPLLVWLIPATELVVVLLLLLPRFLLRGLQGAALLMTVFTMYMGLVLLDVFDRVPCSCGGVLKSMGFEVHFVFNLFFLLLSITGIWLHARRVPD</sequence>
<gene>
    <name evidence="7" type="ORF">DSL64_21535</name>
</gene>
<evidence type="ECO:0000256" key="4">
    <source>
        <dbReference type="ARBA" id="ARBA00023136"/>
    </source>
</evidence>
<comment type="caution">
    <text evidence="7">The sequence shown here is derived from an EMBL/GenBank/DDBJ whole genome shotgun (WGS) entry which is preliminary data.</text>
</comment>
<dbReference type="Pfam" id="PF07291">
    <property type="entry name" value="MauE"/>
    <property type="match status" value="1"/>
</dbReference>
<evidence type="ECO:0000256" key="5">
    <source>
        <dbReference type="SAM" id="Phobius"/>
    </source>
</evidence>
<evidence type="ECO:0000256" key="3">
    <source>
        <dbReference type="ARBA" id="ARBA00022989"/>
    </source>
</evidence>
<keyword evidence="4 5" id="KW-0472">Membrane</keyword>
<dbReference type="AlphaFoldDB" id="A0A3D8Y647"/>
<organism evidence="7 8">
    <name type="scientific">Dyadobacter luteus</name>
    <dbReference type="NCBI Taxonomy" id="2259619"/>
    <lineage>
        <taxon>Bacteria</taxon>
        <taxon>Pseudomonadati</taxon>
        <taxon>Bacteroidota</taxon>
        <taxon>Cytophagia</taxon>
        <taxon>Cytophagales</taxon>
        <taxon>Spirosomataceae</taxon>
        <taxon>Dyadobacter</taxon>
    </lineage>
</organism>
<dbReference type="OrthoDB" id="673785at2"/>
<dbReference type="GO" id="GO:0030416">
    <property type="term" value="P:methylamine metabolic process"/>
    <property type="evidence" value="ECO:0007669"/>
    <property type="project" value="InterPro"/>
</dbReference>
<evidence type="ECO:0000256" key="2">
    <source>
        <dbReference type="ARBA" id="ARBA00022692"/>
    </source>
</evidence>
<dbReference type="RefSeq" id="WP_115833009.1">
    <property type="nucleotide sequence ID" value="NZ_QNUL01000022.1"/>
</dbReference>
<keyword evidence="3 5" id="KW-1133">Transmembrane helix</keyword>
<evidence type="ECO:0000313" key="8">
    <source>
        <dbReference type="Proteomes" id="UP000256373"/>
    </source>
</evidence>
<dbReference type="GO" id="GO:0016020">
    <property type="term" value="C:membrane"/>
    <property type="evidence" value="ECO:0007669"/>
    <property type="project" value="UniProtKB-SubCell"/>
</dbReference>
<evidence type="ECO:0000256" key="1">
    <source>
        <dbReference type="ARBA" id="ARBA00004141"/>
    </source>
</evidence>
<dbReference type="Proteomes" id="UP000256373">
    <property type="component" value="Unassembled WGS sequence"/>
</dbReference>
<proteinExistence type="predicted"/>
<feature type="domain" description="Methylamine utilisation protein MauE" evidence="6">
    <location>
        <begin position="3"/>
        <end position="131"/>
    </location>
</feature>
<protein>
    <recommendedName>
        <fullName evidence="6">Methylamine utilisation protein MauE domain-containing protein</fullName>
    </recommendedName>
</protein>
<keyword evidence="8" id="KW-1185">Reference proteome</keyword>
<feature type="transmembrane region" description="Helical" evidence="5">
    <location>
        <begin position="77"/>
        <end position="95"/>
    </location>
</feature>
<keyword evidence="2 5" id="KW-0812">Transmembrane</keyword>
<dbReference type="EMBL" id="QNUL01000022">
    <property type="protein sequence ID" value="REA58193.1"/>
    <property type="molecule type" value="Genomic_DNA"/>
</dbReference>
<evidence type="ECO:0000259" key="6">
    <source>
        <dbReference type="Pfam" id="PF07291"/>
    </source>
</evidence>
<feature type="transmembrane region" description="Helical" evidence="5">
    <location>
        <begin position="115"/>
        <end position="133"/>
    </location>
</feature>
<accession>A0A3D8Y647</accession>